<sequence length="110" mass="11217">MKTTQTFSFGSLVLIGLLATSGTALASSVASDHGLDNGQRVTATPLNDAGINLASRRAPAPGISLAPGAGIDALEYRASPAVLVDTRTNYRGMAPLTSAAGVDAFEQRSR</sequence>
<keyword evidence="3" id="KW-1185">Reference proteome</keyword>
<dbReference type="Proteomes" id="UP001319883">
    <property type="component" value="Unassembled WGS sequence"/>
</dbReference>
<evidence type="ECO:0000313" key="3">
    <source>
        <dbReference type="Proteomes" id="UP001319883"/>
    </source>
</evidence>
<accession>A0ABS7WYZ9</accession>
<organism evidence="2 3">
    <name type="scientific">Modicisalibacter tunisiensis</name>
    <dbReference type="NCBI Taxonomy" id="390637"/>
    <lineage>
        <taxon>Bacteria</taxon>
        <taxon>Pseudomonadati</taxon>
        <taxon>Pseudomonadota</taxon>
        <taxon>Gammaproteobacteria</taxon>
        <taxon>Oceanospirillales</taxon>
        <taxon>Halomonadaceae</taxon>
        <taxon>Modicisalibacter</taxon>
    </lineage>
</organism>
<keyword evidence="1" id="KW-0732">Signal</keyword>
<dbReference type="RefSeq" id="WP_224420852.1">
    <property type="nucleotide sequence ID" value="NZ_JAGXFD010000001.1"/>
</dbReference>
<evidence type="ECO:0000313" key="2">
    <source>
        <dbReference type="EMBL" id="MBZ9567860.1"/>
    </source>
</evidence>
<feature type="signal peptide" evidence="1">
    <location>
        <begin position="1"/>
        <end position="26"/>
    </location>
</feature>
<name>A0ABS7WYZ9_9GAMM</name>
<feature type="chain" id="PRO_5045640170" evidence="1">
    <location>
        <begin position="27"/>
        <end position="110"/>
    </location>
</feature>
<proteinExistence type="predicted"/>
<reference evidence="2 3" key="1">
    <citation type="submission" date="2021-05" db="EMBL/GenBank/DDBJ databases">
        <title>Petroleum and Energy Research Collection (APPE): ex situ preservation of microbial diversity associated with the oil industry and exploitation of its biotechnological potential.</title>
        <authorList>
            <person name="Paixao C.T.M."/>
            <person name="Gomes M.B."/>
            <person name="Oliveira V.M."/>
        </authorList>
    </citation>
    <scope>NUCLEOTIDE SEQUENCE [LARGE SCALE GENOMIC DNA]</scope>
    <source>
        <strain evidence="2 3">LIT2</strain>
    </source>
</reference>
<gene>
    <name evidence="2" type="ORF">KGQ91_09230</name>
</gene>
<dbReference type="EMBL" id="JAGXFD010000001">
    <property type="protein sequence ID" value="MBZ9567860.1"/>
    <property type="molecule type" value="Genomic_DNA"/>
</dbReference>
<evidence type="ECO:0000256" key="1">
    <source>
        <dbReference type="SAM" id="SignalP"/>
    </source>
</evidence>
<protein>
    <submittedName>
        <fullName evidence="2">Uncharacterized protein</fullName>
    </submittedName>
</protein>
<comment type="caution">
    <text evidence="2">The sequence shown here is derived from an EMBL/GenBank/DDBJ whole genome shotgun (WGS) entry which is preliminary data.</text>
</comment>